<keyword evidence="4" id="KW-0378">Hydrolase</keyword>
<dbReference type="SUPFAM" id="SSF53474">
    <property type="entry name" value="alpha/beta-Hydrolases"/>
    <property type="match status" value="1"/>
</dbReference>
<comment type="similarity">
    <text evidence="1">Belongs to the peptidase S10 family.</text>
</comment>
<keyword evidence="2" id="KW-0121">Carboxypeptidase</keyword>
<keyword evidence="6" id="KW-1133">Transmembrane helix</keyword>
<evidence type="ECO:0000256" key="2">
    <source>
        <dbReference type="ARBA" id="ARBA00022645"/>
    </source>
</evidence>
<keyword evidence="8" id="KW-1185">Reference proteome</keyword>
<accession>A0A8H6YT92</accession>
<evidence type="ECO:0000256" key="4">
    <source>
        <dbReference type="ARBA" id="ARBA00022801"/>
    </source>
</evidence>
<evidence type="ECO:0000313" key="7">
    <source>
        <dbReference type="EMBL" id="KAF7364772.1"/>
    </source>
</evidence>
<dbReference type="InterPro" id="IPR001563">
    <property type="entry name" value="Peptidase_S10"/>
</dbReference>
<dbReference type="Gene3D" id="3.40.50.1820">
    <property type="entry name" value="alpha/beta hydrolase"/>
    <property type="match status" value="1"/>
</dbReference>
<evidence type="ECO:0000256" key="6">
    <source>
        <dbReference type="SAM" id="Phobius"/>
    </source>
</evidence>
<dbReference type="AlphaFoldDB" id="A0A8H6YT92"/>
<proteinExistence type="inferred from homology"/>
<reference evidence="7" key="1">
    <citation type="submission" date="2020-05" db="EMBL/GenBank/DDBJ databases">
        <title>Mycena genomes resolve the evolution of fungal bioluminescence.</title>
        <authorList>
            <person name="Tsai I.J."/>
        </authorList>
    </citation>
    <scope>NUCLEOTIDE SEQUENCE</scope>
    <source>
        <strain evidence="7">CCC161011</strain>
    </source>
</reference>
<dbReference type="GO" id="GO:0004185">
    <property type="term" value="F:serine-type carboxypeptidase activity"/>
    <property type="evidence" value="ECO:0007669"/>
    <property type="project" value="InterPro"/>
</dbReference>
<dbReference type="PRINTS" id="PR00724">
    <property type="entry name" value="CRBOXYPTASEC"/>
</dbReference>
<dbReference type="PANTHER" id="PTHR11802">
    <property type="entry name" value="SERINE PROTEASE FAMILY S10 SERINE CARBOXYPEPTIDASE"/>
    <property type="match status" value="1"/>
</dbReference>
<evidence type="ECO:0000313" key="8">
    <source>
        <dbReference type="Proteomes" id="UP000620124"/>
    </source>
</evidence>
<keyword evidence="5" id="KW-0325">Glycoprotein</keyword>
<dbReference type="EMBL" id="JACAZI010000003">
    <property type="protein sequence ID" value="KAF7364772.1"/>
    <property type="molecule type" value="Genomic_DNA"/>
</dbReference>
<keyword evidence="3" id="KW-0645">Protease</keyword>
<dbReference type="OrthoDB" id="443318at2759"/>
<dbReference type="PANTHER" id="PTHR11802:SF201">
    <property type="entry name" value="CARBOXYPEPTIDASE"/>
    <property type="match status" value="1"/>
</dbReference>
<dbReference type="Proteomes" id="UP000620124">
    <property type="component" value="Unassembled WGS sequence"/>
</dbReference>
<evidence type="ECO:0000256" key="3">
    <source>
        <dbReference type="ARBA" id="ARBA00022670"/>
    </source>
</evidence>
<evidence type="ECO:0000256" key="5">
    <source>
        <dbReference type="ARBA" id="ARBA00023180"/>
    </source>
</evidence>
<dbReference type="Pfam" id="PF00450">
    <property type="entry name" value="Peptidase_S10"/>
    <property type="match status" value="1"/>
</dbReference>
<keyword evidence="6" id="KW-0812">Transmembrane</keyword>
<organism evidence="7 8">
    <name type="scientific">Mycena venus</name>
    <dbReference type="NCBI Taxonomy" id="2733690"/>
    <lineage>
        <taxon>Eukaryota</taxon>
        <taxon>Fungi</taxon>
        <taxon>Dikarya</taxon>
        <taxon>Basidiomycota</taxon>
        <taxon>Agaricomycotina</taxon>
        <taxon>Agaricomycetes</taxon>
        <taxon>Agaricomycetidae</taxon>
        <taxon>Agaricales</taxon>
        <taxon>Marasmiineae</taxon>
        <taxon>Mycenaceae</taxon>
        <taxon>Mycena</taxon>
    </lineage>
</organism>
<protein>
    <submittedName>
        <fullName evidence="7">SET domain-containing protein</fullName>
    </submittedName>
</protein>
<keyword evidence="6" id="KW-0472">Membrane</keyword>
<feature type="transmembrane region" description="Helical" evidence="6">
    <location>
        <begin position="45"/>
        <end position="64"/>
    </location>
</feature>
<comment type="caution">
    <text evidence="7">The sequence shown here is derived from an EMBL/GenBank/DDBJ whole genome shotgun (WGS) entry which is preliminary data.</text>
</comment>
<gene>
    <name evidence="7" type="ORF">MVEN_00347100</name>
</gene>
<evidence type="ECO:0000256" key="1">
    <source>
        <dbReference type="ARBA" id="ARBA00009431"/>
    </source>
</evidence>
<dbReference type="GO" id="GO:0006508">
    <property type="term" value="P:proteolysis"/>
    <property type="evidence" value="ECO:0007669"/>
    <property type="project" value="UniProtKB-KW"/>
</dbReference>
<dbReference type="InterPro" id="IPR029058">
    <property type="entry name" value="AB_hydrolase_fold"/>
</dbReference>
<sequence>MTSESLITPGSQMQESGLKLPLAQKHYPSDRLSPRSGRSSSISYVLARWVFGSALVVAWVLFPWQNWHSAQFKADPFFANITSPMNICSSPQGPAVSHAGYIGLKGDSETTPKRSFFWYFEAEHDAEDAPIILTVGGGPGSSGMLNPLLAQGPCLVAENGTVPNPNRWTEHFNLIALDHPVGVGASYGTLVNNSRSAATDVYDFLQKFFHLFPHLVQNQFILTSGSYGGTYIPHIATVIHEQNIALAAGKGAAWRCPHQPGIDDGQQSNVGCDIPLHMAAANTLL</sequence>
<name>A0A8H6YT92_9AGAR</name>